<comment type="function">
    <text evidence="7">With S4 and S12 plays an important role in translational accuracy.</text>
</comment>
<dbReference type="Pfam" id="PF03719">
    <property type="entry name" value="Ribosomal_S5_C"/>
    <property type="match status" value="1"/>
</dbReference>
<sequence>MTETNDQIQTGAVPAASDIPAAAEGQQEQRRGGGGGGGRGDAKGDRRGGGGRGRDNRRGQERDSEWQERVVQIRRVSKTVKGGKKMSFRAIVVVGNERGQVGVGVGKAGDVIGAVRKGVADGKKHLVKVPLTRTSSIPTLSNGRDGAASVLIRPAAPGTGVIAGGSIRTVLELAGIKNVLAKRLGSKTPLNNARAAMQALEGLRTHKETAKERGISLEQIYS</sequence>
<dbReference type="GO" id="GO:0005840">
    <property type="term" value="C:ribosome"/>
    <property type="evidence" value="ECO:0007669"/>
    <property type="project" value="UniProtKB-KW"/>
</dbReference>
<dbReference type="RefSeq" id="WP_323356695.1">
    <property type="nucleotide sequence ID" value="NZ_JAYGHY010000023.1"/>
</dbReference>
<dbReference type="PANTHER" id="PTHR48277">
    <property type="entry name" value="MITOCHONDRIAL RIBOSOMAL PROTEIN S5"/>
    <property type="match status" value="1"/>
</dbReference>
<dbReference type="Gene3D" id="3.30.160.20">
    <property type="match status" value="1"/>
</dbReference>
<dbReference type="Gene3D" id="3.30.230.10">
    <property type="match status" value="1"/>
</dbReference>
<feature type="compositionally biased region" description="Low complexity" evidence="9">
    <location>
        <begin position="12"/>
        <end position="26"/>
    </location>
</feature>
<feature type="domain" description="S5 DRBM" evidence="10">
    <location>
        <begin position="66"/>
        <end position="129"/>
    </location>
</feature>
<feature type="compositionally biased region" description="Polar residues" evidence="9">
    <location>
        <begin position="1"/>
        <end position="10"/>
    </location>
</feature>
<dbReference type="InterPro" id="IPR018192">
    <property type="entry name" value="Ribosomal_uS5_N_CS"/>
</dbReference>
<evidence type="ECO:0000256" key="3">
    <source>
        <dbReference type="ARBA" id="ARBA00022884"/>
    </source>
</evidence>
<dbReference type="PROSITE" id="PS50881">
    <property type="entry name" value="S5_DSRBD"/>
    <property type="match status" value="1"/>
</dbReference>
<evidence type="ECO:0000259" key="10">
    <source>
        <dbReference type="PROSITE" id="PS50881"/>
    </source>
</evidence>
<dbReference type="InterPro" id="IPR013810">
    <property type="entry name" value="Ribosomal_uS5_N"/>
</dbReference>
<comment type="similarity">
    <text evidence="1 7 8">Belongs to the universal ribosomal protein uS5 family.</text>
</comment>
<evidence type="ECO:0000256" key="4">
    <source>
        <dbReference type="ARBA" id="ARBA00022980"/>
    </source>
</evidence>
<protein>
    <recommendedName>
        <fullName evidence="6 7">Small ribosomal subunit protein uS5</fullName>
    </recommendedName>
</protein>
<evidence type="ECO:0000313" key="11">
    <source>
        <dbReference type="EMBL" id="MEA5442636.1"/>
    </source>
</evidence>
<proteinExistence type="inferred from homology"/>
<comment type="caution">
    <text evidence="11">The sequence shown here is derived from an EMBL/GenBank/DDBJ whole genome shotgun (WGS) entry which is preliminary data.</text>
</comment>
<evidence type="ECO:0000256" key="1">
    <source>
        <dbReference type="ARBA" id="ARBA00008945"/>
    </source>
</evidence>
<keyword evidence="5 7" id="KW-0687">Ribonucleoprotein</keyword>
<evidence type="ECO:0000256" key="9">
    <source>
        <dbReference type="SAM" id="MobiDB-lite"/>
    </source>
</evidence>
<dbReference type="NCBIfam" id="TIGR01021">
    <property type="entry name" value="rpsE_bact"/>
    <property type="match status" value="1"/>
</dbReference>
<accession>A0ABU5SVW5</accession>
<dbReference type="InterPro" id="IPR014721">
    <property type="entry name" value="Ribsml_uS5_D2-typ_fold_subgr"/>
</dbReference>
<name>A0ABU5SVW5_9CYAN</name>
<dbReference type="InterPro" id="IPR000851">
    <property type="entry name" value="Ribosomal_uS5"/>
</dbReference>
<dbReference type="InterPro" id="IPR005324">
    <property type="entry name" value="Ribosomal_uS5_C"/>
</dbReference>
<evidence type="ECO:0000256" key="2">
    <source>
        <dbReference type="ARBA" id="ARBA00022730"/>
    </source>
</evidence>
<evidence type="ECO:0000256" key="7">
    <source>
        <dbReference type="HAMAP-Rule" id="MF_01307"/>
    </source>
</evidence>
<organism evidence="11 12">
    <name type="scientific">Cyanobium gracile UHCC 0281</name>
    <dbReference type="NCBI Taxonomy" id="3110309"/>
    <lineage>
        <taxon>Bacteria</taxon>
        <taxon>Bacillati</taxon>
        <taxon>Cyanobacteriota</taxon>
        <taxon>Cyanophyceae</taxon>
        <taxon>Synechococcales</taxon>
        <taxon>Prochlorococcaceae</taxon>
        <taxon>Cyanobium</taxon>
    </lineage>
</organism>
<dbReference type="PANTHER" id="PTHR48277:SF1">
    <property type="entry name" value="MITOCHONDRIAL RIBOSOMAL PROTEIN S5"/>
    <property type="match status" value="1"/>
</dbReference>
<comment type="function">
    <text evidence="7">Located at the back of the 30S subunit body where it stabilizes the conformation of the head with respect to the body.</text>
</comment>
<evidence type="ECO:0000313" key="12">
    <source>
        <dbReference type="Proteomes" id="UP001302329"/>
    </source>
</evidence>
<dbReference type="PROSITE" id="PS00585">
    <property type="entry name" value="RIBOSOMAL_S5"/>
    <property type="match status" value="1"/>
</dbReference>
<dbReference type="InterPro" id="IPR005712">
    <property type="entry name" value="Ribosomal_uS5_bac-type"/>
</dbReference>
<keyword evidence="12" id="KW-1185">Reference proteome</keyword>
<evidence type="ECO:0000256" key="6">
    <source>
        <dbReference type="ARBA" id="ARBA00035255"/>
    </source>
</evidence>
<keyword evidence="2 7" id="KW-0699">rRNA-binding</keyword>
<comment type="domain">
    <text evidence="7">The N-terminal domain interacts with the head of the 30S subunit; the C-terminal domain interacts with the body and contacts protein S4. The interaction surface between S4 and S5 is involved in control of translational fidelity.</text>
</comment>
<keyword evidence="4 7" id="KW-0689">Ribosomal protein</keyword>
<dbReference type="EMBL" id="JAYGHY010000023">
    <property type="protein sequence ID" value="MEA5442636.1"/>
    <property type="molecule type" value="Genomic_DNA"/>
</dbReference>
<dbReference type="SUPFAM" id="SSF54768">
    <property type="entry name" value="dsRNA-binding domain-like"/>
    <property type="match status" value="1"/>
</dbReference>
<dbReference type="Proteomes" id="UP001302329">
    <property type="component" value="Unassembled WGS sequence"/>
</dbReference>
<dbReference type="HAMAP" id="MF_01307_B">
    <property type="entry name" value="Ribosomal_uS5_B"/>
    <property type="match status" value="1"/>
</dbReference>
<dbReference type="SUPFAM" id="SSF54211">
    <property type="entry name" value="Ribosomal protein S5 domain 2-like"/>
    <property type="match status" value="1"/>
</dbReference>
<feature type="region of interest" description="Disordered" evidence="9">
    <location>
        <begin position="1"/>
        <end position="68"/>
    </location>
</feature>
<evidence type="ECO:0000256" key="8">
    <source>
        <dbReference type="RuleBase" id="RU003823"/>
    </source>
</evidence>
<evidence type="ECO:0000256" key="5">
    <source>
        <dbReference type="ARBA" id="ARBA00023274"/>
    </source>
</evidence>
<keyword evidence="3 7" id="KW-0694">RNA-binding</keyword>
<gene>
    <name evidence="7 11" type="primary">rpsE</name>
    <name evidence="7" type="synonym">rps5</name>
    <name evidence="11" type="ORF">VB739_08735</name>
</gene>
<dbReference type="InterPro" id="IPR020568">
    <property type="entry name" value="Ribosomal_Su5_D2-typ_SF"/>
</dbReference>
<comment type="subunit">
    <text evidence="7">Part of the 30S ribosomal subunit. Contacts proteins S4 and S8.</text>
</comment>
<feature type="compositionally biased region" description="Basic and acidic residues" evidence="9">
    <location>
        <begin position="40"/>
        <end position="68"/>
    </location>
</feature>
<reference evidence="11 12" key="1">
    <citation type="submission" date="2023-12" db="EMBL/GenBank/DDBJ databases">
        <title>Baltic Sea Cyanobacteria.</title>
        <authorList>
            <person name="Delbaje E."/>
            <person name="Fewer D.P."/>
            <person name="Shishido T.K."/>
        </authorList>
    </citation>
    <scope>NUCLEOTIDE SEQUENCE [LARGE SCALE GENOMIC DNA]</scope>
    <source>
        <strain evidence="11 12">UHCC 0281</strain>
    </source>
</reference>
<dbReference type="Pfam" id="PF00333">
    <property type="entry name" value="Ribosomal_S5"/>
    <property type="match status" value="1"/>
</dbReference>